<dbReference type="InterPro" id="IPR002885">
    <property type="entry name" value="PPR_rpt"/>
</dbReference>
<dbReference type="InterPro" id="IPR011990">
    <property type="entry name" value="TPR-like_helical_dom_sf"/>
</dbReference>
<keyword evidence="1" id="KW-0677">Repeat</keyword>
<dbReference type="InterPro" id="IPR046960">
    <property type="entry name" value="PPR_At4g14850-like_plant"/>
</dbReference>
<comment type="caution">
    <text evidence="3">The sequence shown here is derived from an EMBL/GenBank/DDBJ whole genome shotgun (WGS) entry which is preliminary data.</text>
</comment>
<keyword evidence="4" id="KW-1185">Reference proteome</keyword>
<gene>
    <name evidence="3" type="ORF">ANE_LOCUS950</name>
</gene>
<dbReference type="EMBL" id="CABITT030000001">
    <property type="protein sequence ID" value="VVA90505.1"/>
    <property type="molecule type" value="Genomic_DNA"/>
</dbReference>
<dbReference type="Pfam" id="PF13041">
    <property type="entry name" value="PPR_2"/>
    <property type="match status" value="2"/>
</dbReference>
<evidence type="ECO:0000256" key="1">
    <source>
        <dbReference type="ARBA" id="ARBA00022737"/>
    </source>
</evidence>
<dbReference type="FunFam" id="1.25.40.10:FF:000348">
    <property type="entry name" value="Pentatricopeptide repeat-containing protein chloroplastic"/>
    <property type="match status" value="2"/>
</dbReference>
<proteinExistence type="predicted"/>
<organism evidence="3 4">
    <name type="scientific">Arabis nemorensis</name>
    <dbReference type="NCBI Taxonomy" id="586526"/>
    <lineage>
        <taxon>Eukaryota</taxon>
        <taxon>Viridiplantae</taxon>
        <taxon>Streptophyta</taxon>
        <taxon>Embryophyta</taxon>
        <taxon>Tracheophyta</taxon>
        <taxon>Spermatophyta</taxon>
        <taxon>Magnoliopsida</taxon>
        <taxon>eudicotyledons</taxon>
        <taxon>Gunneridae</taxon>
        <taxon>Pentapetalae</taxon>
        <taxon>rosids</taxon>
        <taxon>malvids</taxon>
        <taxon>Brassicales</taxon>
        <taxon>Brassicaceae</taxon>
        <taxon>Arabideae</taxon>
        <taxon>Arabis</taxon>
    </lineage>
</organism>
<sequence length="440" mass="49499">MSDLIKKLAFEFVTTIPQINVHRHRYSYTFPFRLKSCAKSKAFREGQQIHGHVLKLGYDVDLYVHASLSSLYAQTGRLEDAHKVFDINSHRNVVSYTALIMGYASRGYMGSARKFFDDIPVKDVVSWNAMISGYAENSNYKVALALFKEMMMMKNVRPDESTMVTVVSACAQSGSIDLGHHVHSLIDEYGFGSNLKIVNALIDLYMTISRKALRSTDKKGQQIHGHVLKLGYDVDLYIHASLSSLYAQTGRLEDAHKVFDINSHRNVVSYTTLIMGYASRGYMGSARKFFDDIPVKDVVSWNAMISGYAENSNYKVALALLKEMMMMKNVRPDESTMVTVVSACAQSGSIDLGRHLHSLIDEYGFGSNLKIVNALIDLYSKYGELETSCGLFEGLAYKDVISWNTLIGGYTHMDLYKEALSLELHSYEPDTYEVLKKHCS</sequence>
<dbReference type="Pfam" id="PF01535">
    <property type="entry name" value="PPR"/>
    <property type="match status" value="4"/>
</dbReference>
<reference evidence="3" key="1">
    <citation type="submission" date="2019-07" db="EMBL/GenBank/DDBJ databases">
        <authorList>
            <person name="Dittberner H."/>
        </authorList>
    </citation>
    <scope>NUCLEOTIDE SEQUENCE [LARGE SCALE GENOMIC DNA]</scope>
</reference>
<accession>A0A565AM49</accession>
<protein>
    <recommendedName>
        <fullName evidence="5">Pentatricopeptide repeat-containing protein</fullName>
    </recommendedName>
</protein>
<dbReference type="PROSITE" id="PS51375">
    <property type="entry name" value="PPR"/>
    <property type="match status" value="2"/>
</dbReference>
<dbReference type="GO" id="GO:0009451">
    <property type="term" value="P:RNA modification"/>
    <property type="evidence" value="ECO:0007669"/>
    <property type="project" value="InterPro"/>
</dbReference>
<name>A0A565AM49_9BRAS</name>
<feature type="repeat" description="PPR" evidence="2">
    <location>
        <begin position="297"/>
        <end position="332"/>
    </location>
</feature>
<dbReference type="NCBIfam" id="TIGR00756">
    <property type="entry name" value="PPR"/>
    <property type="match status" value="2"/>
</dbReference>
<evidence type="ECO:0000256" key="2">
    <source>
        <dbReference type="PROSITE-ProRule" id="PRU00708"/>
    </source>
</evidence>
<evidence type="ECO:0000313" key="4">
    <source>
        <dbReference type="Proteomes" id="UP000489600"/>
    </source>
</evidence>
<dbReference type="OrthoDB" id="185373at2759"/>
<evidence type="ECO:0000313" key="3">
    <source>
        <dbReference type="EMBL" id="VVA90505.1"/>
    </source>
</evidence>
<dbReference type="AlphaFoldDB" id="A0A565AM49"/>
<dbReference type="Proteomes" id="UP000489600">
    <property type="component" value="Unassembled WGS sequence"/>
</dbReference>
<evidence type="ECO:0008006" key="5">
    <source>
        <dbReference type="Google" id="ProtNLM"/>
    </source>
</evidence>
<feature type="repeat" description="PPR" evidence="2">
    <location>
        <begin position="123"/>
        <end position="158"/>
    </location>
</feature>
<dbReference type="PANTHER" id="PTHR47926">
    <property type="entry name" value="PENTATRICOPEPTIDE REPEAT-CONTAINING PROTEIN"/>
    <property type="match status" value="1"/>
</dbReference>
<dbReference type="Gene3D" id="1.25.40.10">
    <property type="entry name" value="Tetratricopeptide repeat domain"/>
    <property type="match status" value="3"/>
</dbReference>
<dbReference type="PANTHER" id="PTHR47926:SF454">
    <property type="entry name" value="REPEAT-CONTAINING PROTEIN, PUTATIVE-RELATED"/>
    <property type="match status" value="1"/>
</dbReference>
<dbReference type="GO" id="GO:0003723">
    <property type="term" value="F:RNA binding"/>
    <property type="evidence" value="ECO:0007669"/>
    <property type="project" value="InterPro"/>
</dbReference>